<dbReference type="EMBL" id="JARBHB010000011">
    <property type="protein sequence ID" value="KAJ8872982.1"/>
    <property type="molecule type" value="Genomic_DNA"/>
</dbReference>
<reference evidence="2 3" key="1">
    <citation type="submission" date="2023-02" db="EMBL/GenBank/DDBJ databases">
        <title>LHISI_Scaffold_Assembly.</title>
        <authorList>
            <person name="Stuart O.P."/>
            <person name="Cleave R."/>
            <person name="Magrath M.J.L."/>
            <person name="Mikheyev A.S."/>
        </authorList>
    </citation>
    <scope>NUCLEOTIDE SEQUENCE [LARGE SCALE GENOMIC DNA]</scope>
    <source>
        <strain evidence="2">Daus_M_001</strain>
        <tissue evidence="2">Leg muscle</tissue>
    </source>
</reference>
<proteinExistence type="predicted"/>
<evidence type="ECO:0008006" key="4">
    <source>
        <dbReference type="Google" id="ProtNLM"/>
    </source>
</evidence>
<protein>
    <recommendedName>
        <fullName evidence="4">Prolactin receptor</fullName>
    </recommendedName>
</protein>
<sequence length="170" mass="18954">MEQRRNKGEEETEDPEKSRRPSSSSATIPKCENLGMAQPGTKPGSPWWEASRLTAQPPLNSLNQRARQHTSTPSTSQRLGTWKCIRRHCKAEPNVFPTPASFRDGQKDGSWDPIRVGETGYPRENPQTSGIVRNDFHLPWWEASRLTFPLAFVGGEQANISTSLGGRRAG</sequence>
<name>A0ABQ9GLU5_9NEOP</name>
<feature type="compositionally biased region" description="Basic and acidic residues" evidence="1">
    <location>
        <begin position="1"/>
        <end position="19"/>
    </location>
</feature>
<feature type="region of interest" description="Disordered" evidence="1">
    <location>
        <begin position="1"/>
        <end position="49"/>
    </location>
</feature>
<organism evidence="2 3">
    <name type="scientific">Dryococelus australis</name>
    <dbReference type="NCBI Taxonomy" id="614101"/>
    <lineage>
        <taxon>Eukaryota</taxon>
        <taxon>Metazoa</taxon>
        <taxon>Ecdysozoa</taxon>
        <taxon>Arthropoda</taxon>
        <taxon>Hexapoda</taxon>
        <taxon>Insecta</taxon>
        <taxon>Pterygota</taxon>
        <taxon>Neoptera</taxon>
        <taxon>Polyneoptera</taxon>
        <taxon>Phasmatodea</taxon>
        <taxon>Verophasmatodea</taxon>
        <taxon>Anareolatae</taxon>
        <taxon>Phasmatidae</taxon>
        <taxon>Eurycanthinae</taxon>
        <taxon>Dryococelus</taxon>
    </lineage>
</organism>
<gene>
    <name evidence="2" type="ORF">PR048_026598</name>
</gene>
<keyword evidence="3" id="KW-1185">Reference proteome</keyword>
<comment type="caution">
    <text evidence="2">The sequence shown here is derived from an EMBL/GenBank/DDBJ whole genome shotgun (WGS) entry which is preliminary data.</text>
</comment>
<evidence type="ECO:0000313" key="2">
    <source>
        <dbReference type="EMBL" id="KAJ8872982.1"/>
    </source>
</evidence>
<evidence type="ECO:0000313" key="3">
    <source>
        <dbReference type="Proteomes" id="UP001159363"/>
    </source>
</evidence>
<accession>A0ABQ9GLU5</accession>
<dbReference type="Proteomes" id="UP001159363">
    <property type="component" value="Chromosome 10"/>
</dbReference>
<evidence type="ECO:0000256" key="1">
    <source>
        <dbReference type="SAM" id="MobiDB-lite"/>
    </source>
</evidence>